<organism evidence="2 3">
    <name type="scientific">Gossypium klotzschianum</name>
    <dbReference type="NCBI Taxonomy" id="34286"/>
    <lineage>
        <taxon>Eukaryota</taxon>
        <taxon>Viridiplantae</taxon>
        <taxon>Streptophyta</taxon>
        <taxon>Embryophyta</taxon>
        <taxon>Tracheophyta</taxon>
        <taxon>Spermatophyta</taxon>
        <taxon>Magnoliopsida</taxon>
        <taxon>eudicotyledons</taxon>
        <taxon>Gunneridae</taxon>
        <taxon>Pentapetalae</taxon>
        <taxon>rosids</taxon>
        <taxon>malvids</taxon>
        <taxon>Malvales</taxon>
        <taxon>Malvaceae</taxon>
        <taxon>Malvoideae</taxon>
        <taxon>Gossypium</taxon>
    </lineage>
</organism>
<evidence type="ECO:0000256" key="1">
    <source>
        <dbReference type="SAM" id="Phobius"/>
    </source>
</evidence>
<name>A0A7J8UXW8_9ROSI</name>
<evidence type="ECO:0000313" key="3">
    <source>
        <dbReference type="Proteomes" id="UP000593573"/>
    </source>
</evidence>
<feature type="transmembrane region" description="Helical" evidence="1">
    <location>
        <begin position="37"/>
        <end position="56"/>
    </location>
</feature>
<gene>
    <name evidence="2" type="ORF">Goklo_007836</name>
</gene>
<sequence length="93" mass="10533">MLILVLFSLGLIINWIDRLRRSLTEFLLMHLGCDFYLIYGLSLLLLVVRIIVLLLSGWSSLCNPCQSLFGSLIFGLSIIGFCSLLLNLDSLLW</sequence>
<evidence type="ECO:0000313" key="2">
    <source>
        <dbReference type="EMBL" id="MBA0655341.1"/>
    </source>
</evidence>
<proteinExistence type="predicted"/>
<keyword evidence="3" id="KW-1185">Reference proteome</keyword>
<dbReference type="EMBL" id="JABFAB010000008">
    <property type="protein sequence ID" value="MBA0655341.1"/>
    <property type="molecule type" value="Genomic_DNA"/>
</dbReference>
<keyword evidence="1" id="KW-0812">Transmembrane</keyword>
<dbReference type="AlphaFoldDB" id="A0A7J8UXW8"/>
<accession>A0A7J8UXW8</accession>
<dbReference type="Proteomes" id="UP000593573">
    <property type="component" value="Unassembled WGS sequence"/>
</dbReference>
<comment type="caution">
    <text evidence="2">The sequence shown here is derived from an EMBL/GenBank/DDBJ whole genome shotgun (WGS) entry which is preliminary data.</text>
</comment>
<feature type="transmembrane region" description="Helical" evidence="1">
    <location>
        <begin position="68"/>
        <end position="88"/>
    </location>
</feature>
<keyword evidence="1" id="KW-1133">Transmembrane helix</keyword>
<reference evidence="2 3" key="1">
    <citation type="journal article" date="2019" name="Genome Biol. Evol.">
        <title>Insights into the evolution of the New World diploid cottons (Gossypium, subgenus Houzingenia) based on genome sequencing.</title>
        <authorList>
            <person name="Grover C.E."/>
            <person name="Arick M.A. 2nd"/>
            <person name="Thrash A."/>
            <person name="Conover J.L."/>
            <person name="Sanders W.S."/>
            <person name="Peterson D.G."/>
            <person name="Frelichowski J.E."/>
            <person name="Scheffler J.A."/>
            <person name="Scheffler B.E."/>
            <person name="Wendel J.F."/>
        </authorList>
    </citation>
    <scope>NUCLEOTIDE SEQUENCE [LARGE SCALE GENOMIC DNA]</scope>
    <source>
        <strain evidence="2">57</strain>
        <tissue evidence="2">Leaf</tissue>
    </source>
</reference>
<keyword evidence="1" id="KW-0472">Membrane</keyword>
<protein>
    <submittedName>
        <fullName evidence="2">Uncharacterized protein</fullName>
    </submittedName>
</protein>